<feature type="domain" description="HTH gntR-type" evidence="4">
    <location>
        <begin position="10"/>
        <end position="78"/>
    </location>
</feature>
<dbReference type="RefSeq" id="WP_174494359.1">
    <property type="nucleotide sequence ID" value="NZ_CADDWK010000001.1"/>
</dbReference>
<organism evidence="5 6">
    <name type="scientific">Salirhabdus euzebyi</name>
    <dbReference type="NCBI Taxonomy" id="394506"/>
    <lineage>
        <taxon>Bacteria</taxon>
        <taxon>Bacillati</taxon>
        <taxon>Bacillota</taxon>
        <taxon>Bacilli</taxon>
        <taxon>Bacillales</taxon>
        <taxon>Bacillaceae</taxon>
        <taxon>Salirhabdus</taxon>
    </lineage>
</organism>
<dbReference type="SUPFAM" id="SSF46785">
    <property type="entry name" value="Winged helix' DNA-binding domain"/>
    <property type="match status" value="1"/>
</dbReference>
<gene>
    <name evidence="5" type="ORF">HNQ94_000513</name>
</gene>
<dbReference type="Gene3D" id="1.20.120.530">
    <property type="entry name" value="GntR ligand-binding domain-like"/>
    <property type="match status" value="1"/>
</dbReference>
<dbReference type="SUPFAM" id="SSF48008">
    <property type="entry name" value="GntR ligand-binding domain-like"/>
    <property type="match status" value="1"/>
</dbReference>
<dbReference type="GO" id="GO:0003700">
    <property type="term" value="F:DNA-binding transcription factor activity"/>
    <property type="evidence" value="ECO:0007669"/>
    <property type="project" value="InterPro"/>
</dbReference>
<dbReference type="InterPro" id="IPR036388">
    <property type="entry name" value="WH-like_DNA-bd_sf"/>
</dbReference>
<proteinExistence type="predicted"/>
<dbReference type="PANTHER" id="PTHR43537:SF54">
    <property type="entry name" value="TRANSCRIPTIONAL REGULATOR, GNTR FAMILY"/>
    <property type="match status" value="1"/>
</dbReference>
<keyword evidence="1" id="KW-0805">Transcription regulation</keyword>
<evidence type="ECO:0000313" key="5">
    <source>
        <dbReference type="EMBL" id="MBB6452092.1"/>
    </source>
</evidence>
<protein>
    <submittedName>
        <fullName evidence="5">DNA-binding FadR family transcriptional regulator</fullName>
    </submittedName>
</protein>
<name>A0A841Q1P3_9BACI</name>
<evidence type="ECO:0000256" key="3">
    <source>
        <dbReference type="ARBA" id="ARBA00023163"/>
    </source>
</evidence>
<dbReference type="EMBL" id="JACHGH010000001">
    <property type="protein sequence ID" value="MBB6452092.1"/>
    <property type="molecule type" value="Genomic_DNA"/>
</dbReference>
<keyword evidence="3" id="KW-0804">Transcription</keyword>
<dbReference type="Pfam" id="PF07729">
    <property type="entry name" value="FCD"/>
    <property type="match status" value="1"/>
</dbReference>
<dbReference type="PRINTS" id="PR00035">
    <property type="entry name" value="HTHGNTR"/>
</dbReference>
<keyword evidence="6" id="KW-1185">Reference proteome</keyword>
<dbReference type="InterPro" id="IPR008920">
    <property type="entry name" value="TF_FadR/GntR_C"/>
</dbReference>
<evidence type="ECO:0000256" key="2">
    <source>
        <dbReference type="ARBA" id="ARBA00023125"/>
    </source>
</evidence>
<dbReference type="InterPro" id="IPR036390">
    <property type="entry name" value="WH_DNA-bd_sf"/>
</dbReference>
<sequence>MKAVTENSKAKVYQEVLEQIRKFIEQNDLSPGDRLPSERYLAETLNAGRSSVREALRALELLGLIETKQGEGTFLKTYRPYHTVEILSTFILHESRTREELLEVKKLLEQQAAQIAMQHITEKHLIELKQNLEEQESGNEKHFHFFFKLFTMSNNNLLLKVWQLIEEFSRTVHAIEYAKSLYIQLLDAIYAKQKEKVEEIIEQLYENICRKV</sequence>
<dbReference type="InterPro" id="IPR011711">
    <property type="entry name" value="GntR_C"/>
</dbReference>
<dbReference type="SMART" id="SM00895">
    <property type="entry name" value="FCD"/>
    <property type="match status" value="1"/>
</dbReference>
<dbReference type="PROSITE" id="PS50949">
    <property type="entry name" value="HTH_GNTR"/>
    <property type="match status" value="1"/>
</dbReference>
<accession>A0A841Q1P3</accession>
<dbReference type="Gene3D" id="1.10.10.10">
    <property type="entry name" value="Winged helix-like DNA-binding domain superfamily/Winged helix DNA-binding domain"/>
    <property type="match status" value="1"/>
</dbReference>
<dbReference type="CDD" id="cd07377">
    <property type="entry name" value="WHTH_GntR"/>
    <property type="match status" value="1"/>
</dbReference>
<dbReference type="Proteomes" id="UP000581688">
    <property type="component" value="Unassembled WGS sequence"/>
</dbReference>
<comment type="caution">
    <text evidence="5">The sequence shown here is derived from an EMBL/GenBank/DDBJ whole genome shotgun (WGS) entry which is preliminary data.</text>
</comment>
<dbReference type="GO" id="GO:0003677">
    <property type="term" value="F:DNA binding"/>
    <property type="evidence" value="ECO:0007669"/>
    <property type="project" value="UniProtKB-KW"/>
</dbReference>
<evidence type="ECO:0000256" key="1">
    <source>
        <dbReference type="ARBA" id="ARBA00023015"/>
    </source>
</evidence>
<evidence type="ECO:0000313" key="6">
    <source>
        <dbReference type="Proteomes" id="UP000581688"/>
    </source>
</evidence>
<dbReference type="InterPro" id="IPR000524">
    <property type="entry name" value="Tscrpt_reg_HTH_GntR"/>
</dbReference>
<dbReference type="PANTHER" id="PTHR43537">
    <property type="entry name" value="TRANSCRIPTIONAL REGULATOR, GNTR FAMILY"/>
    <property type="match status" value="1"/>
</dbReference>
<dbReference type="SMART" id="SM00345">
    <property type="entry name" value="HTH_GNTR"/>
    <property type="match status" value="1"/>
</dbReference>
<keyword evidence="2 5" id="KW-0238">DNA-binding</keyword>
<reference evidence="5 6" key="1">
    <citation type="submission" date="2020-08" db="EMBL/GenBank/DDBJ databases">
        <title>Genomic Encyclopedia of Type Strains, Phase IV (KMG-IV): sequencing the most valuable type-strain genomes for metagenomic binning, comparative biology and taxonomic classification.</title>
        <authorList>
            <person name="Goeker M."/>
        </authorList>
    </citation>
    <scope>NUCLEOTIDE SEQUENCE [LARGE SCALE GENOMIC DNA]</scope>
    <source>
        <strain evidence="5 6">DSM 19612</strain>
    </source>
</reference>
<dbReference type="AlphaFoldDB" id="A0A841Q1P3"/>
<dbReference type="Pfam" id="PF00392">
    <property type="entry name" value="GntR"/>
    <property type="match status" value="1"/>
</dbReference>
<evidence type="ECO:0000259" key="4">
    <source>
        <dbReference type="PROSITE" id="PS50949"/>
    </source>
</evidence>